<evidence type="ECO:0000313" key="5">
    <source>
        <dbReference type="EMBL" id="KGN81701.1"/>
    </source>
</evidence>
<dbReference type="SMART" id="SM00871">
    <property type="entry name" value="AraC_E_bind"/>
    <property type="match status" value="1"/>
</dbReference>
<evidence type="ECO:0000256" key="3">
    <source>
        <dbReference type="ARBA" id="ARBA00023163"/>
    </source>
</evidence>
<dbReference type="STRING" id="36874.HQ34_03595"/>
<evidence type="ECO:0000313" key="6">
    <source>
        <dbReference type="Proteomes" id="UP000030125"/>
    </source>
</evidence>
<dbReference type="Pfam" id="PF12833">
    <property type="entry name" value="HTH_18"/>
    <property type="match status" value="1"/>
</dbReference>
<name>A0A0A2ES58_PORCN</name>
<dbReference type="PROSITE" id="PS01124">
    <property type="entry name" value="HTH_ARAC_FAMILY_2"/>
    <property type="match status" value="1"/>
</dbReference>
<dbReference type="InterPro" id="IPR018060">
    <property type="entry name" value="HTH_AraC"/>
</dbReference>
<dbReference type="Gene3D" id="1.10.10.60">
    <property type="entry name" value="Homeodomain-like"/>
    <property type="match status" value="2"/>
</dbReference>
<dbReference type="eggNOG" id="COG3708">
    <property type="taxonomic scope" value="Bacteria"/>
</dbReference>
<dbReference type="PANTHER" id="PTHR40055">
    <property type="entry name" value="TRANSCRIPTIONAL REGULATOR YGIV-RELATED"/>
    <property type="match status" value="1"/>
</dbReference>
<accession>A0A0A2ES58</accession>
<comment type="caution">
    <text evidence="5">The sequence shown here is derived from an EMBL/GenBank/DDBJ whole genome shotgun (WGS) entry which is preliminary data.</text>
</comment>
<dbReference type="InterPro" id="IPR009057">
    <property type="entry name" value="Homeodomain-like_sf"/>
</dbReference>
<dbReference type="PANTHER" id="PTHR40055:SF1">
    <property type="entry name" value="TRANSCRIPTIONAL REGULATOR YGIV-RELATED"/>
    <property type="match status" value="1"/>
</dbReference>
<feature type="domain" description="HTH araC/xylS-type" evidence="4">
    <location>
        <begin position="14"/>
        <end position="112"/>
    </location>
</feature>
<dbReference type="SUPFAM" id="SSF46689">
    <property type="entry name" value="Homeodomain-like"/>
    <property type="match status" value="1"/>
</dbReference>
<evidence type="ECO:0000256" key="2">
    <source>
        <dbReference type="ARBA" id="ARBA00023125"/>
    </source>
</evidence>
<dbReference type="InterPro" id="IPR010499">
    <property type="entry name" value="AraC_E-bd"/>
</dbReference>
<keyword evidence="3" id="KW-0804">Transcription</keyword>
<dbReference type="GO" id="GO:0043565">
    <property type="term" value="F:sequence-specific DNA binding"/>
    <property type="evidence" value="ECO:0007669"/>
    <property type="project" value="InterPro"/>
</dbReference>
<proteinExistence type="predicted"/>
<dbReference type="eggNOG" id="COG2207">
    <property type="taxonomic scope" value="Bacteria"/>
</dbReference>
<sequence length="282" mass="32284">MKKSTEYIHQQKVNDTIDYISAHLSDRLTLHLLSERAHVSQRQLLRIMQSALDESLHSYIARQRSERAVLYMQMDDRPIAEIAEMVGYESSQSFGKAFKKHFGISPRGYMTQLRERLQSHTNECLSSHESPPPSVVSEEDDLNLVYIRILGKYGEEEPYRIAWDKLLSFLSEKKSISAHTRFIGISFDDPNVTKPTNCRFYACATVEGDITPKGEFGTIRIQGGKYAVYTLIGSQTGLQPLYNRIMLNPGYIIRHGLAFEEYINHTRGGAEEQTTKIYIPIK</sequence>
<dbReference type="AlphaFoldDB" id="A0A0A2ES58"/>
<dbReference type="SUPFAM" id="SSF55136">
    <property type="entry name" value="Probable bacterial effector-binding domain"/>
    <property type="match status" value="1"/>
</dbReference>
<dbReference type="OrthoDB" id="2600165at2"/>
<dbReference type="InterPro" id="IPR011256">
    <property type="entry name" value="Reg_factor_effector_dom_sf"/>
</dbReference>
<dbReference type="SMART" id="SM00342">
    <property type="entry name" value="HTH_ARAC"/>
    <property type="match status" value="1"/>
</dbReference>
<dbReference type="PRINTS" id="PR00032">
    <property type="entry name" value="HTHARAC"/>
</dbReference>
<dbReference type="InterPro" id="IPR029442">
    <property type="entry name" value="GyrI-like"/>
</dbReference>
<evidence type="ECO:0000256" key="1">
    <source>
        <dbReference type="ARBA" id="ARBA00023015"/>
    </source>
</evidence>
<organism evidence="5 6">
    <name type="scientific">Porphyromonas cangingivalis</name>
    <dbReference type="NCBI Taxonomy" id="36874"/>
    <lineage>
        <taxon>Bacteria</taxon>
        <taxon>Pseudomonadati</taxon>
        <taxon>Bacteroidota</taxon>
        <taxon>Bacteroidia</taxon>
        <taxon>Bacteroidales</taxon>
        <taxon>Porphyromonadaceae</taxon>
        <taxon>Porphyromonas</taxon>
    </lineage>
</organism>
<keyword evidence="1" id="KW-0805">Transcription regulation</keyword>
<evidence type="ECO:0000259" key="4">
    <source>
        <dbReference type="PROSITE" id="PS01124"/>
    </source>
</evidence>
<dbReference type="EMBL" id="JQJD01000024">
    <property type="protein sequence ID" value="KGN81701.1"/>
    <property type="molecule type" value="Genomic_DNA"/>
</dbReference>
<dbReference type="Gene3D" id="3.20.80.10">
    <property type="entry name" value="Regulatory factor, effector binding domain"/>
    <property type="match status" value="1"/>
</dbReference>
<keyword evidence="6" id="KW-1185">Reference proteome</keyword>
<dbReference type="RefSeq" id="WP_036851238.1">
    <property type="nucleotide sequence ID" value="NZ_JQJD01000024.1"/>
</dbReference>
<gene>
    <name evidence="5" type="ORF">HQ35_03980</name>
</gene>
<dbReference type="InterPro" id="IPR020449">
    <property type="entry name" value="Tscrpt_reg_AraC-type_HTH"/>
</dbReference>
<protein>
    <submittedName>
        <fullName evidence="5">AraC family transcriptional regulator</fullName>
    </submittedName>
</protein>
<dbReference type="GO" id="GO:0003700">
    <property type="term" value="F:DNA-binding transcription factor activity"/>
    <property type="evidence" value="ECO:0007669"/>
    <property type="project" value="InterPro"/>
</dbReference>
<reference evidence="5 6" key="1">
    <citation type="submission" date="2014-08" db="EMBL/GenBank/DDBJ databases">
        <title>Porphyromonas cangingivalis strain:COT-109_OH1386 Genome sequencing.</title>
        <authorList>
            <person name="Wallis C."/>
            <person name="Deusch O."/>
            <person name="O'Flynn C."/>
            <person name="Davis I."/>
            <person name="Jospin G."/>
            <person name="Darling A.E."/>
            <person name="Coil D.A."/>
            <person name="Alexiev A."/>
            <person name="Horsfall A."/>
            <person name="Kirkwood N."/>
            <person name="Harris S."/>
            <person name="Eisen J.A."/>
        </authorList>
    </citation>
    <scope>NUCLEOTIDE SEQUENCE [LARGE SCALE GENOMIC DNA]</scope>
    <source>
        <strain evidence="6">COT-109 OH1386</strain>
    </source>
</reference>
<dbReference type="Pfam" id="PF06445">
    <property type="entry name" value="GyrI-like"/>
    <property type="match status" value="1"/>
</dbReference>
<dbReference type="InterPro" id="IPR050908">
    <property type="entry name" value="SmbC-like"/>
</dbReference>
<keyword evidence="2" id="KW-0238">DNA-binding</keyword>
<dbReference type="Proteomes" id="UP000030125">
    <property type="component" value="Unassembled WGS sequence"/>
</dbReference>